<dbReference type="PANTHER" id="PTHR30087">
    <property type="entry name" value="INNER MEMBRANE PROTEIN"/>
    <property type="match status" value="1"/>
</dbReference>
<dbReference type="Proteomes" id="UP000029622">
    <property type="component" value="Unassembled WGS sequence"/>
</dbReference>
<name>A0A096BHU5_9FIRM</name>
<gene>
    <name evidence="1" type="ORF">Y919_06665</name>
</gene>
<proteinExistence type="predicted"/>
<accession>A0A096BHU5</accession>
<dbReference type="RefSeq" id="WP_035163450.1">
    <property type="nucleotide sequence ID" value="NZ_AZTB01000029.1"/>
</dbReference>
<dbReference type="InterPro" id="IPR007553">
    <property type="entry name" value="2-thiour_desulf"/>
</dbReference>
<comment type="caution">
    <text evidence="1">The sequence shown here is derived from an EMBL/GenBank/DDBJ whole genome shotgun (WGS) entry which is preliminary data.</text>
</comment>
<protein>
    <submittedName>
        <fullName evidence="1">Uncharacterized protein</fullName>
    </submittedName>
</protein>
<dbReference type="AlphaFoldDB" id="A0A096BHU5"/>
<dbReference type="STRING" id="1156417.Y919_06665"/>
<sequence>MIIISACLVGVNCKYNGGNNFNKKIYELFRSRKAILVCPEQLGGLPTPRVPSEIVIKDDEIRVLNKEGIDVTENFLKGGYETLKIAKAVGANLAILKSKSPSCGVGYIYDGTFSGKITEGNGITAQLLIKNGIRVCTENDFLDYIFE</sequence>
<evidence type="ECO:0000313" key="1">
    <source>
        <dbReference type="EMBL" id="KGG80343.1"/>
    </source>
</evidence>
<reference evidence="1 2" key="1">
    <citation type="submission" date="2013-12" db="EMBL/GenBank/DDBJ databases">
        <title>Draft genome sequence of Caloranaerobacter sp. H53214.</title>
        <authorList>
            <person name="Jiang L.J."/>
            <person name="Shao Z.Z."/>
            <person name="Long M.N."/>
        </authorList>
    </citation>
    <scope>NUCLEOTIDE SEQUENCE [LARGE SCALE GENOMIC DNA]</scope>
    <source>
        <strain evidence="1 2">H53214</strain>
    </source>
</reference>
<dbReference type="Pfam" id="PF04463">
    <property type="entry name" value="2-thiour_desulf"/>
    <property type="match status" value="1"/>
</dbReference>
<organism evidence="1 2">
    <name type="scientific">Caloranaerobacter azorensis H53214</name>
    <dbReference type="NCBI Taxonomy" id="1156417"/>
    <lineage>
        <taxon>Bacteria</taxon>
        <taxon>Bacillati</taxon>
        <taxon>Bacillota</taxon>
        <taxon>Tissierellia</taxon>
        <taxon>Tissierellales</taxon>
        <taxon>Thermohalobacteraceae</taxon>
        <taxon>Caloranaerobacter</taxon>
    </lineage>
</organism>
<dbReference type="PANTHER" id="PTHR30087:SF1">
    <property type="entry name" value="HYPOTHETICAL CYTOSOLIC PROTEIN"/>
    <property type="match status" value="1"/>
</dbReference>
<dbReference type="EMBL" id="AZTB01000029">
    <property type="protein sequence ID" value="KGG80343.1"/>
    <property type="molecule type" value="Genomic_DNA"/>
</dbReference>
<evidence type="ECO:0000313" key="2">
    <source>
        <dbReference type="Proteomes" id="UP000029622"/>
    </source>
</evidence>